<feature type="domain" description="DUF8125" evidence="3">
    <location>
        <begin position="141"/>
        <end position="218"/>
    </location>
</feature>
<keyword evidence="2" id="KW-0812">Transmembrane</keyword>
<accession>A0A256JFH8</accession>
<reference evidence="4 5" key="1">
    <citation type="journal article" date="2014" name="Front. Microbiol.">
        <title>Population and genomic analysis of the genus Halorubrum.</title>
        <authorList>
            <person name="Fullmer M.S."/>
            <person name="Soucy S.M."/>
            <person name="Swithers K.S."/>
            <person name="Makkay A.M."/>
            <person name="Wheeler R."/>
            <person name="Ventosa A."/>
            <person name="Gogarten J.P."/>
            <person name="Papke R.T."/>
        </authorList>
    </citation>
    <scope>NUCLEOTIDE SEQUENCE [LARGE SCALE GENOMIC DNA]</scope>
    <source>
        <strain evidence="4 5">Ga2p</strain>
    </source>
</reference>
<dbReference type="Pfam" id="PF26446">
    <property type="entry name" value="DUF8125"/>
    <property type="match status" value="1"/>
</dbReference>
<proteinExistence type="predicted"/>
<evidence type="ECO:0000256" key="1">
    <source>
        <dbReference type="SAM" id="MobiDB-lite"/>
    </source>
</evidence>
<organism evidence="4 5">
    <name type="scientific">Halorubrum ezzemoulense</name>
    <name type="common">Halorubrum chaoviator</name>
    <dbReference type="NCBI Taxonomy" id="337243"/>
    <lineage>
        <taxon>Archaea</taxon>
        <taxon>Methanobacteriati</taxon>
        <taxon>Methanobacteriota</taxon>
        <taxon>Stenosarchaea group</taxon>
        <taxon>Halobacteria</taxon>
        <taxon>Halobacteriales</taxon>
        <taxon>Haloferacaceae</taxon>
        <taxon>Halorubrum</taxon>
    </lineage>
</organism>
<sequence>MKILNWLHSHAPELVVGVIALVGLSAIVGFDLEVPRFWYVFGVAAVGLSPLGFFVGNKVVSWLYDPAWVYLIDLDARVLDGGIYRLPLEDFRELEILDDDEFINSTYDLTQLSPNLYVGKQVDLEDMTVVGTWRGTLDDRELTRALRAVHECRGQLQDDAQRGFILESSAFVVVRRATRNTVERIVELFEDGSLPDSGEGIERAVDQELKDFGLDDASDSDLSDLVDDDAIDEMEHKSGFDFGTPEDPDADRNGHPESAEVRADG</sequence>
<protein>
    <recommendedName>
        <fullName evidence="3">DUF8125 domain-containing protein</fullName>
    </recommendedName>
</protein>
<dbReference type="InterPro" id="IPR058438">
    <property type="entry name" value="DUF8125"/>
</dbReference>
<feature type="transmembrane region" description="Helical" evidence="2">
    <location>
        <begin position="12"/>
        <end position="30"/>
    </location>
</feature>
<comment type="caution">
    <text evidence="4">The sequence shown here is derived from an EMBL/GenBank/DDBJ whole genome shotgun (WGS) entry which is preliminary data.</text>
</comment>
<evidence type="ECO:0000313" key="4">
    <source>
        <dbReference type="EMBL" id="OYR67521.1"/>
    </source>
</evidence>
<feature type="compositionally biased region" description="Acidic residues" evidence="1">
    <location>
        <begin position="215"/>
        <end position="232"/>
    </location>
</feature>
<keyword evidence="2" id="KW-1133">Transmembrane helix</keyword>
<evidence type="ECO:0000259" key="3">
    <source>
        <dbReference type="Pfam" id="PF26447"/>
    </source>
</evidence>
<feature type="transmembrane region" description="Helical" evidence="2">
    <location>
        <begin position="36"/>
        <end position="55"/>
    </location>
</feature>
<dbReference type="InterPro" id="IPR058439">
    <property type="entry name" value="DUF8126"/>
</dbReference>
<name>A0A256JFH8_HALEZ</name>
<feature type="region of interest" description="Disordered" evidence="1">
    <location>
        <begin position="215"/>
        <end position="265"/>
    </location>
</feature>
<feature type="compositionally biased region" description="Basic and acidic residues" evidence="1">
    <location>
        <begin position="250"/>
        <end position="265"/>
    </location>
</feature>
<evidence type="ECO:0000256" key="2">
    <source>
        <dbReference type="SAM" id="Phobius"/>
    </source>
</evidence>
<dbReference type="Pfam" id="PF26447">
    <property type="entry name" value="DUF8126"/>
    <property type="match status" value="1"/>
</dbReference>
<evidence type="ECO:0000313" key="5">
    <source>
        <dbReference type="Proteomes" id="UP000215607"/>
    </source>
</evidence>
<dbReference type="AlphaFoldDB" id="A0A256JFH8"/>
<gene>
    <name evidence="4" type="ORF">DJ79_08770</name>
</gene>
<keyword evidence="2" id="KW-0472">Membrane</keyword>
<dbReference type="Proteomes" id="UP000215607">
    <property type="component" value="Unassembled WGS sequence"/>
</dbReference>
<dbReference type="EMBL" id="NHPA01000041">
    <property type="protein sequence ID" value="OYR67521.1"/>
    <property type="molecule type" value="Genomic_DNA"/>
</dbReference>